<reference evidence="1 2" key="1">
    <citation type="submission" date="2020-08" db="EMBL/GenBank/DDBJ databases">
        <title>Genomic Encyclopedia of Archaeal and Bacterial Type Strains, Phase II (KMG-II): from individual species to whole genera.</title>
        <authorList>
            <person name="Goeker M."/>
        </authorList>
    </citation>
    <scope>NUCLEOTIDE SEQUENCE [LARGE SCALE GENOMIC DNA]</scope>
    <source>
        <strain evidence="1 2">DSM 23288</strain>
    </source>
</reference>
<evidence type="ECO:0008006" key="3">
    <source>
        <dbReference type="Google" id="ProtNLM"/>
    </source>
</evidence>
<keyword evidence="2" id="KW-1185">Reference proteome</keyword>
<dbReference type="Gene3D" id="1.10.1370.30">
    <property type="match status" value="1"/>
</dbReference>
<dbReference type="RefSeq" id="WP_183345543.1">
    <property type="nucleotide sequence ID" value="NZ_JACHNU010000010.1"/>
</dbReference>
<evidence type="ECO:0000313" key="1">
    <source>
        <dbReference type="EMBL" id="MBB4665002.1"/>
    </source>
</evidence>
<gene>
    <name evidence="1" type="ORF">BDZ31_004621</name>
</gene>
<dbReference type="EMBL" id="JACHNU010000010">
    <property type="protein sequence ID" value="MBB4665002.1"/>
    <property type="molecule type" value="Genomic_DNA"/>
</dbReference>
<protein>
    <recommendedName>
        <fullName evidence="3">Peptidase M3A/M3B catalytic domain-containing protein</fullName>
    </recommendedName>
</protein>
<organism evidence="1 2">
    <name type="scientific">Conexibacter arvalis</name>
    <dbReference type="NCBI Taxonomy" id="912552"/>
    <lineage>
        <taxon>Bacteria</taxon>
        <taxon>Bacillati</taxon>
        <taxon>Actinomycetota</taxon>
        <taxon>Thermoleophilia</taxon>
        <taxon>Solirubrobacterales</taxon>
        <taxon>Conexibacteraceae</taxon>
        <taxon>Conexibacter</taxon>
    </lineage>
</organism>
<dbReference type="Proteomes" id="UP000585272">
    <property type="component" value="Unassembled WGS sequence"/>
</dbReference>
<dbReference type="SUPFAM" id="SSF55486">
    <property type="entry name" value="Metalloproteases ('zincins'), catalytic domain"/>
    <property type="match status" value="1"/>
</dbReference>
<name>A0A840IJ21_9ACTN</name>
<proteinExistence type="predicted"/>
<comment type="caution">
    <text evidence="1">The sequence shown here is derived from an EMBL/GenBank/DDBJ whole genome shotgun (WGS) entry which is preliminary data.</text>
</comment>
<sequence>MELAAYREQAEAFVAELGDAYHRHYAGLDDGFAVEEIYARHAALFSREAVERLGEAAAAADDVATAGAGGEDAARRLRMLRDFAVEGHLGRATAALAERLAEREAGLRLDVGGTMLGFRESAVAQANEPDRERRLAIERARLEATAEALNPLHREALERTRELTAALGWPSYRALCAELKGLDLASLSRQTEAFLEATDAAYGDVLAPAVERTVGVPLARLARADLPWFFRARDEDSAFPAERLLGAYEATLAGMGLEATAGGRVLLDVEPRPRKSPRAFCVAVRAPRDVRLVVAPVGGRDDYVALLHEGGHAQHFAHVDESLAFEYRHLGDNAVTEAFAFLFDHLAEDPEWLRRRLGVRDDDGALAVHARAARLVYLRRYCAKLAYELVAHGEEPPGDALLADVYARALSGAIGVAWPTETHLADMDDGFYVAAYLRAWALETHLRRWLRDRFGGAWFEVPEAGAALRALWREGQRLTAEELLASLTGETLDFGMLAADLGLAPA</sequence>
<evidence type="ECO:0000313" key="2">
    <source>
        <dbReference type="Proteomes" id="UP000585272"/>
    </source>
</evidence>
<accession>A0A840IJ21</accession>
<dbReference type="AlphaFoldDB" id="A0A840IJ21"/>